<gene>
    <name evidence="4" type="ORF">B0T21DRAFT_343613</name>
</gene>
<keyword evidence="1" id="KW-0479">Metal-binding</keyword>
<sequence>MLRRPPPPPPAVILDMDLNKKALKALEQEKPRVCRRDEIIKYLENKVRYLEHKIQELRGALMPPPPSTHRRSTALTISAPSPFSSVSIPPSDGDFVVLARTTVEELKAAASLPGHPPTAQNLAVTTSTSSFSSISIPPSNGDFISLPQANTPQKLEHHNTNAFDRSQSCPNPPKLSERHPQPPLNPPAPANSSVAAPIPTGPRLTKTSRSARRREARKRAENLGSSWRPSNTSERSPSPQRCKKRPRSPSPLPAPPPRQSGSSPRQGTRPFSVRCRDCGKSFRETADLRYHCIATGHRD</sequence>
<evidence type="ECO:0000259" key="3">
    <source>
        <dbReference type="PROSITE" id="PS50157"/>
    </source>
</evidence>
<dbReference type="Proteomes" id="UP001172159">
    <property type="component" value="Unassembled WGS sequence"/>
</dbReference>
<dbReference type="EMBL" id="JAUKTV010000001">
    <property type="protein sequence ID" value="KAK0747889.1"/>
    <property type="molecule type" value="Genomic_DNA"/>
</dbReference>
<name>A0AA40EYH9_9PEZI</name>
<feature type="compositionally biased region" description="Polar residues" evidence="2">
    <location>
        <begin position="223"/>
        <end position="234"/>
    </location>
</feature>
<dbReference type="InterPro" id="IPR013087">
    <property type="entry name" value="Znf_C2H2_type"/>
</dbReference>
<protein>
    <recommendedName>
        <fullName evidence="3">C2H2-type domain-containing protein</fullName>
    </recommendedName>
</protein>
<feature type="domain" description="C2H2-type" evidence="3">
    <location>
        <begin position="273"/>
        <end position="299"/>
    </location>
</feature>
<organism evidence="4 5">
    <name type="scientific">Apiosordaria backusii</name>
    <dbReference type="NCBI Taxonomy" id="314023"/>
    <lineage>
        <taxon>Eukaryota</taxon>
        <taxon>Fungi</taxon>
        <taxon>Dikarya</taxon>
        <taxon>Ascomycota</taxon>
        <taxon>Pezizomycotina</taxon>
        <taxon>Sordariomycetes</taxon>
        <taxon>Sordariomycetidae</taxon>
        <taxon>Sordariales</taxon>
        <taxon>Lasiosphaeriaceae</taxon>
        <taxon>Apiosordaria</taxon>
    </lineage>
</organism>
<keyword evidence="5" id="KW-1185">Reference proteome</keyword>
<dbReference type="GO" id="GO:0008270">
    <property type="term" value="F:zinc ion binding"/>
    <property type="evidence" value="ECO:0007669"/>
    <property type="project" value="UniProtKB-KW"/>
</dbReference>
<evidence type="ECO:0000313" key="4">
    <source>
        <dbReference type="EMBL" id="KAK0747889.1"/>
    </source>
</evidence>
<dbReference type="AlphaFoldDB" id="A0AA40EYH9"/>
<evidence type="ECO:0000313" key="5">
    <source>
        <dbReference type="Proteomes" id="UP001172159"/>
    </source>
</evidence>
<keyword evidence="1" id="KW-0863">Zinc-finger</keyword>
<accession>A0AA40EYH9</accession>
<keyword evidence="1" id="KW-0862">Zinc</keyword>
<proteinExistence type="predicted"/>
<dbReference type="PROSITE" id="PS50157">
    <property type="entry name" value="ZINC_FINGER_C2H2_2"/>
    <property type="match status" value="1"/>
</dbReference>
<reference evidence="4" key="1">
    <citation type="submission" date="2023-06" db="EMBL/GenBank/DDBJ databases">
        <title>Genome-scale phylogeny and comparative genomics of the fungal order Sordariales.</title>
        <authorList>
            <consortium name="Lawrence Berkeley National Laboratory"/>
            <person name="Hensen N."/>
            <person name="Bonometti L."/>
            <person name="Westerberg I."/>
            <person name="Brannstrom I.O."/>
            <person name="Guillou S."/>
            <person name="Cros-Aarteil S."/>
            <person name="Calhoun S."/>
            <person name="Haridas S."/>
            <person name="Kuo A."/>
            <person name="Mondo S."/>
            <person name="Pangilinan J."/>
            <person name="Riley R."/>
            <person name="Labutti K."/>
            <person name="Andreopoulos B."/>
            <person name="Lipzen A."/>
            <person name="Chen C."/>
            <person name="Yanf M."/>
            <person name="Daum C."/>
            <person name="Ng V."/>
            <person name="Clum A."/>
            <person name="Steindorff A."/>
            <person name="Ohm R."/>
            <person name="Martin F."/>
            <person name="Silar P."/>
            <person name="Natvig D."/>
            <person name="Lalanne C."/>
            <person name="Gautier V."/>
            <person name="Ament-Velasquez S.L."/>
            <person name="Kruys A."/>
            <person name="Hutchinson M.I."/>
            <person name="Powell A.J."/>
            <person name="Barry K."/>
            <person name="Miller A.N."/>
            <person name="Grigoriev I.V."/>
            <person name="Debuchy R."/>
            <person name="Gladieux P."/>
            <person name="Thoren M.H."/>
            <person name="Johannesson H."/>
        </authorList>
    </citation>
    <scope>NUCLEOTIDE SEQUENCE</scope>
    <source>
        <strain evidence="4">CBS 540.89</strain>
    </source>
</reference>
<comment type="caution">
    <text evidence="4">The sequence shown here is derived from an EMBL/GenBank/DDBJ whole genome shotgun (WGS) entry which is preliminary data.</text>
</comment>
<dbReference type="PROSITE" id="PS00028">
    <property type="entry name" value="ZINC_FINGER_C2H2_1"/>
    <property type="match status" value="1"/>
</dbReference>
<feature type="compositionally biased region" description="Pro residues" evidence="2">
    <location>
        <begin position="248"/>
        <end position="258"/>
    </location>
</feature>
<feature type="region of interest" description="Disordered" evidence="2">
    <location>
        <begin position="162"/>
        <end position="273"/>
    </location>
</feature>
<evidence type="ECO:0000256" key="1">
    <source>
        <dbReference type="PROSITE-ProRule" id="PRU00042"/>
    </source>
</evidence>
<evidence type="ECO:0000256" key="2">
    <source>
        <dbReference type="SAM" id="MobiDB-lite"/>
    </source>
</evidence>